<name>A0A2N9G4U2_FAGSY</name>
<proteinExistence type="predicted"/>
<gene>
    <name evidence="1" type="ORF">FSB_LOCUS22464</name>
</gene>
<dbReference type="AlphaFoldDB" id="A0A2N9G4U2"/>
<organism evidence="1">
    <name type="scientific">Fagus sylvatica</name>
    <name type="common">Beechnut</name>
    <dbReference type="NCBI Taxonomy" id="28930"/>
    <lineage>
        <taxon>Eukaryota</taxon>
        <taxon>Viridiplantae</taxon>
        <taxon>Streptophyta</taxon>
        <taxon>Embryophyta</taxon>
        <taxon>Tracheophyta</taxon>
        <taxon>Spermatophyta</taxon>
        <taxon>Magnoliopsida</taxon>
        <taxon>eudicotyledons</taxon>
        <taxon>Gunneridae</taxon>
        <taxon>Pentapetalae</taxon>
        <taxon>rosids</taxon>
        <taxon>fabids</taxon>
        <taxon>Fagales</taxon>
        <taxon>Fagaceae</taxon>
        <taxon>Fagus</taxon>
    </lineage>
</organism>
<accession>A0A2N9G4U2</accession>
<protein>
    <submittedName>
        <fullName evidence="1">Uncharacterized protein</fullName>
    </submittedName>
</protein>
<evidence type="ECO:0000313" key="1">
    <source>
        <dbReference type="EMBL" id="SPC94582.1"/>
    </source>
</evidence>
<dbReference type="EMBL" id="OIVN01001491">
    <property type="protein sequence ID" value="SPC94582.1"/>
    <property type="molecule type" value="Genomic_DNA"/>
</dbReference>
<reference evidence="1" key="1">
    <citation type="submission" date="2018-02" db="EMBL/GenBank/DDBJ databases">
        <authorList>
            <person name="Cohen D.B."/>
            <person name="Kent A.D."/>
        </authorList>
    </citation>
    <scope>NUCLEOTIDE SEQUENCE</scope>
</reference>
<sequence length="258" mass="28103">MVVLTVEGDSDQLPLDLLSRALPPLFLPSELSSSTVSAVDLLELSDDKHLACLVLFFGRLECCGLLDRLFFFNFFFKSRTCCCSASTVSSLYSSQVQSLVELPALGSLVSLALLSILEGSRYRCDGSGFCSLLTSDLMTILRPRSAFSEGEPSGHLLSLLEERSVSIKGFSSSGIIVSFPRSEYPVTFSIRLVIFFGILYLSKYFSTDGANCSGNPRAALPLGSFSQTGWRNLAVEELQGGVGLVVEGLTAWIFWWRG</sequence>